<dbReference type="EC" id="2.5.1.25" evidence="1"/>
<evidence type="ECO:0000259" key="7">
    <source>
        <dbReference type="SMART" id="SM01144"/>
    </source>
</evidence>
<dbReference type="Pfam" id="PF03942">
    <property type="entry name" value="DTW"/>
    <property type="match status" value="2"/>
</dbReference>
<dbReference type="GO" id="GO:0016432">
    <property type="term" value="F:tRNA-uridine aminocarboxypropyltransferase activity"/>
    <property type="evidence" value="ECO:0007669"/>
    <property type="project" value="UniProtKB-EC"/>
</dbReference>
<comment type="catalytic activity">
    <reaction evidence="6">
        <text>a uridine in tRNA + S-adenosyl-L-methionine = a 3-[(3S)-3-amino-3-carboxypropyl]uridine in tRNA + S-methyl-5'-thioadenosine + H(+)</text>
        <dbReference type="Rhea" id="RHEA:62432"/>
        <dbReference type="Rhea" id="RHEA-COMP:13339"/>
        <dbReference type="Rhea" id="RHEA-COMP:16092"/>
        <dbReference type="ChEBI" id="CHEBI:15378"/>
        <dbReference type="ChEBI" id="CHEBI:17509"/>
        <dbReference type="ChEBI" id="CHEBI:59789"/>
        <dbReference type="ChEBI" id="CHEBI:65315"/>
        <dbReference type="ChEBI" id="CHEBI:82930"/>
        <dbReference type="EC" id="2.5.1.25"/>
    </reaction>
</comment>
<proteinExistence type="inferred from homology"/>
<sequence length="437" mass="48543">MGACFNSQVRTKIINFHCTSKISTFLTNRIYSRSKNTSLKMKSQQNSKRPTCPSCAKPLSLCLCTRLKTPNLDNKVHVTILQHSLEIKHPLNSAKIAKLGLKNVDVITVTDVMFDARFDIEPLGELGGAQTFFGGECTPNVCENGLESLDCDGSLVDERYRKRGFDQVSGLDSGVGSVGILDSDWFSGCVPENVDEIVDFEGKGGALAKKNEHLLKQCDADVTGVCDDLMGEDDDYEGLLSVKIGKYGEISDICHQWKLQVEGKTLNLEHVVASPEALEALAGGFVVKKLQKKQKNGSVELEQFEEFQITVPPGSALLFPAQKALPAEAIDFEVKNLIVLDGTWSKANRMYNENPWLKMLPSVRLDMEKLSLFSEVRRQPKPGYLSTIESIVYALEALGKSEKLEGLDNLLDVFESMVEDQRRFKDEALKKLSSYRM</sequence>
<keyword evidence="4" id="KW-0819">tRNA processing</keyword>
<evidence type="ECO:0000256" key="1">
    <source>
        <dbReference type="ARBA" id="ARBA00012386"/>
    </source>
</evidence>
<dbReference type="KEGG" id="soe:110800523"/>
<accession>A0A9R0J5C7</accession>
<dbReference type="GO" id="GO:0008033">
    <property type="term" value="P:tRNA processing"/>
    <property type="evidence" value="ECO:0007669"/>
    <property type="project" value="UniProtKB-KW"/>
</dbReference>
<reference evidence="8" key="1">
    <citation type="journal article" date="2021" name="Nat. Commun.">
        <title>Genomic analyses provide insights into spinach domestication and the genetic basis of agronomic traits.</title>
        <authorList>
            <person name="Cai X."/>
            <person name="Sun X."/>
            <person name="Xu C."/>
            <person name="Sun H."/>
            <person name="Wang X."/>
            <person name="Ge C."/>
            <person name="Zhang Z."/>
            <person name="Wang Q."/>
            <person name="Fei Z."/>
            <person name="Jiao C."/>
            <person name="Wang Q."/>
        </authorList>
    </citation>
    <scope>NUCLEOTIDE SEQUENCE [LARGE SCALE GENOMIC DNA]</scope>
    <source>
        <strain evidence="8">cv. Varoflay</strain>
    </source>
</reference>
<organism evidence="8 9">
    <name type="scientific">Spinacia oleracea</name>
    <name type="common">Spinach</name>
    <dbReference type="NCBI Taxonomy" id="3562"/>
    <lineage>
        <taxon>Eukaryota</taxon>
        <taxon>Viridiplantae</taxon>
        <taxon>Streptophyta</taxon>
        <taxon>Embryophyta</taxon>
        <taxon>Tracheophyta</taxon>
        <taxon>Spermatophyta</taxon>
        <taxon>Magnoliopsida</taxon>
        <taxon>eudicotyledons</taxon>
        <taxon>Gunneridae</taxon>
        <taxon>Pentapetalae</taxon>
        <taxon>Caryophyllales</taxon>
        <taxon>Chenopodiaceae</taxon>
        <taxon>Chenopodioideae</taxon>
        <taxon>Anserineae</taxon>
        <taxon>Spinacia</taxon>
    </lineage>
</organism>
<protein>
    <recommendedName>
        <fullName evidence="1">tRNA-uridine aminocarboxypropyltransferase</fullName>
        <ecNumber evidence="1">2.5.1.25</ecNumber>
    </recommendedName>
</protein>
<keyword evidence="8" id="KW-1185">Reference proteome</keyword>
<evidence type="ECO:0000313" key="8">
    <source>
        <dbReference type="Proteomes" id="UP000813463"/>
    </source>
</evidence>
<evidence type="ECO:0000256" key="4">
    <source>
        <dbReference type="ARBA" id="ARBA00022694"/>
    </source>
</evidence>
<name>A0A9R0J5C7_SPIOL</name>
<dbReference type="SMART" id="SM01144">
    <property type="entry name" value="DTW"/>
    <property type="match status" value="1"/>
</dbReference>
<dbReference type="AlphaFoldDB" id="A0A9R0J5C7"/>
<evidence type="ECO:0000313" key="9">
    <source>
        <dbReference type="RefSeq" id="XP_021861524.2"/>
    </source>
</evidence>
<gene>
    <name evidence="9" type="primary">LOC110800523</name>
</gene>
<feature type="domain" description="DTW" evidence="7">
    <location>
        <begin position="48"/>
        <end position="426"/>
    </location>
</feature>
<keyword evidence="2" id="KW-0808">Transferase</keyword>
<dbReference type="Proteomes" id="UP000813463">
    <property type="component" value="Chromosome 4"/>
</dbReference>
<evidence type="ECO:0000256" key="2">
    <source>
        <dbReference type="ARBA" id="ARBA00022679"/>
    </source>
</evidence>
<evidence type="ECO:0000256" key="3">
    <source>
        <dbReference type="ARBA" id="ARBA00022691"/>
    </source>
</evidence>
<dbReference type="InterPro" id="IPR005636">
    <property type="entry name" value="DTW"/>
</dbReference>
<dbReference type="InterPro" id="IPR039262">
    <property type="entry name" value="DTWD2/TAPT"/>
</dbReference>
<evidence type="ECO:0000256" key="6">
    <source>
        <dbReference type="ARBA" id="ARBA00048718"/>
    </source>
</evidence>
<dbReference type="GeneID" id="110800523"/>
<dbReference type="PANTHER" id="PTHR21392">
    <property type="entry name" value="TRNA-URIDINE AMINOCARBOXYPROPYLTRANSFERASE 2"/>
    <property type="match status" value="1"/>
</dbReference>
<reference evidence="9" key="2">
    <citation type="submission" date="2025-08" db="UniProtKB">
        <authorList>
            <consortium name="RefSeq"/>
        </authorList>
    </citation>
    <scope>IDENTIFICATION</scope>
    <source>
        <tissue evidence="9">Leaf</tissue>
    </source>
</reference>
<comment type="similarity">
    <text evidence="5">Belongs to the TDD superfamily. DTWD2 family.</text>
</comment>
<dbReference type="PANTHER" id="PTHR21392:SF0">
    <property type="entry name" value="TRNA-URIDINE AMINOCARBOXYPROPYLTRANSFERASE 2"/>
    <property type="match status" value="1"/>
</dbReference>
<keyword evidence="3" id="KW-0949">S-adenosyl-L-methionine</keyword>
<dbReference type="RefSeq" id="XP_021861524.2">
    <property type="nucleotide sequence ID" value="XM_022005832.2"/>
</dbReference>
<evidence type="ECO:0000256" key="5">
    <source>
        <dbReference type="ARBA" id="ARBA00034489"/>
    </source>
</evidence>